<reference evidence="9" key="1">
    <citation type="submission" date="2022-11" db="UniProtKB">
        <authorList>
            <consortium name="WormBaseParasite"/>
        </authorList>
    </citation>
    <scope>IDENTIFICATION</scope>
</reference>
<dbReference type="PANTHER" id="PTHR45754">
    <property type="entry name" value="METHYLENETETRAHYDROFOLATE REDUCTASE"/>
    <property type="match status" value="1"/>
</dbReference>
<evidence type="ECO:0000256" key="3">
    <source>
        <dbReference type="ARBA" id="ARBA00006743"/>
    </source>
</evidence>
<evidence type="ECO:0000313" key="9">
    <source>
        <dbReference type="WBParaSite" id="jg4768"/>
    </source>
</evidence>
<evidence type="ECO:0000256" key="4">
    <source>
        <dbReference type="ARBA" id="ARBA00022630"/>
    </source>
</evidence>
<dbReference type="InterPro" id="IPR029041">
    <property type="entry name" value="FAD-linked_oxidoreductase-like"/>
</dbReference>
<keyword evidence="5" id="KW-0274">FAD</keyword>
<comment type="similarity">
    <text evidence="3">Belongs to the methylenetetrahydrofolate reductase family.</text>
</comment>
<dbReference type="SUPFAM" id="SSF51730">
    <property type="entry name" value="FAD-linked oxidoreductase"/>
    <property type="match status" value="1"/>
</dbReference>
<comment type="pathway">
    <text evidence="2 7">One-carbon metabolism; tetrahydrofolate interconversion.</text>
</comment>
<dbReference type="GO" id="GO:0009086">
    <property type="term" value="P:methionine biosynthetic process"/>
    <property type="evidence" value="ECO:0007669"/>
    <property type="project" value="TreeGrafter"/>
</dbReference>
<dbReference type="GO" id="GO:0005829">
    <property type="term" value="C:cytosol"/>
    <property type="evidence" value="ECO:0007669"/>
    <property type="project" value="TreeGrafter"/>
</dbReference>
<evidence type="ECO:0000313" key="8">
    <source>
        <dbReference type="Proteomes" id="UP000887574"/>
    </source>
</evidence>
<accession>A0A915ECR6</accession>
<evidence type="ECO:0000256" key="5">
    <source>
        <dbReference type="ARBA" id="ARBA00022827"/>
    </source>
</evidence>
<comment type="cofactor">
    <cofactor evidence="1">
        <name>FAD</name>
        <dbReference type="ChEBI" id="CHEBI:57692"/>
    </cofactor>
</comment>
<keyword evidence="8" id="KW-1185">Reference proteome</keyword>
<evidence type="ECO:0000256" key="6">
    <source>
        <dbReference type="ARBA" id="ARBA00023002"/>
    </source>
</evidence>
<dbReference type="PANTHER" id="PTHR45754:SF3">
    <property type="entry name" value="METHYLENETETRAHYDROFOLATE REDUCTASE (NADPH)"/>
    <property type="match status" value="1"/>
</dbReference>
<sequence length="309" mass="34648">MLAEQINRHIDDQTTFFSLEFAPPQVPKTSTLAKELAKFGRTLSKLKEANPLYVDVTWFVRNDPGNLSIPNSSTSIAVLCQQNHGLETMLHICCNGNKKKIQSSLKGDDPKRPITTLLPTAIMPKIWLSGPGSSVMSSSYTDHLMHLKNKVDAGADLVVTQFFFETNTFAKFLRDCKDIGVKVPILPGILLYRSATSVINISKLSGVPIPASAAKVLEANRAYPQRVKAFALYRAYQMCHEILSEGHSNGVHIFTMNQKKETGMLLRRLGIWNRINVDVHRVLNRPTKNVQCIYYRKKKTLLRLDSHSG</sequence>
<dbReference type="WBParaSite" id="jg4768">
    <property type="protein sequence ID" value="jg4768"/>
    <property type="gene ID" value="jg4768"/>
</dbReference>
<keyword evidence="6" id="KW-0560">Oxidoreductase</keyword>
<dbReference type="GO" id="GO:0035999">
    <property type="term" value="P:tetrahydrofolate interconversion"/>
    <property type="evidence" value="ECO:0007669"/>
    <property type="project" value="TreeGrafter"/>
</dbReference>
<dbReference type="Gene3D" id="3.20.20.220">
    <property type="match status" value="2"/>
</dbReference>
<dbReference type="Proteomes" id="UP000887574">
    <property type="component" value="Unplaced"/>
</dbReference>
<dbReference type="Pfam" id="PF02219">
    <property type="entry name" value="MTHFR"/>
    <property type="match status" value="2"/>
</dbReference>
<protein>
    <submittedName>
        <fullName evidence="9">Methylenetetrahydrofolate reductase (NAD(P)H)</fullName>
    </submittedName>
</protein>
<evidence type="ECO:0000256" key="7">
    <source>
        <dbReference type="RuleBase" id="RU004254"/>
    </source>
</evidence>
<dbReference type="GO" id="GO:0004489">
    <property type="term" value="F:methylenetetrahydrofolate reductase [NAD(P)H] activity"/>
    <property type="evidence" value="ECO:0007669"/>
    <property type="project" value="InterPro"/>
</dbReference>
<keyword evidence="4" id="KW-0285">Flavoprotein</keyword>
<dbReference type="AlphaFoldDB" id="A0A915ECR6"/>
<proteinExistence type="inferred from homology"/>
<dbReference type="InterPro" id="IPR003171">
    <property type="entry name" value="Mehydrof_redctse-like"/>
</dbReference>
<dbReference type="GO" id="GO:0071949">
    <property type="term" value="F:FAD binding"/>
    <property type="evidence" value="ECO:0007669"/>
    <property type="project" value="TreeGrafter"/>
</dbReference>
<name>A0A915ECR6_9BILA</name>
<evidence type="ECO:0000256" key="2">
    <source>
        <dbReference type="ARBA" id="ARBA00004777"/>
    </source>
</evidence>
<organism evidence="8 9">
    <name type="scientific">Ditylenchus dipsaci</name>
    <dbReference type="NCBI Taxonomy" id="166011"/>
    <lineage>
        <taxon>Eukaryota</taxon>
        <taxon>Metazoa</taxon>
        <taxon>Ecdysozoa</taxon>
        <taxon>Nematoda</taxon>
        <taxon>Chromadorea</taxon>
        <taxon>Rhabditida</taxon>
        <taxon>Tylenchina</taxon>
        <taxon>Tylenchomorpha</taxon>
        <taxon>Sphaerularioidea</taxon>
        <taxon>Anguinidae</taxon>
        <taxon>Anguininae</taxon>
        <taxon>Ditylenchus</taxon>
    </lineage>
</organism>
<evidence type="ECO:0000256" key="1">
    <source>
        <dbReference type="ARBA" id="ARBA00001974"/>
    </source>
</evidence>